<protein>
    <submittedName>
        <fullName evidence="1">Uncharacterized protein</fullName>
    </submittedName>
</protein>
<gene>
    <name evidence="1" type="ORF">GCM10009663_48690</name>
</gene>
<proteinExistence type="predicted"/>
<dbReference type="Pfam" id="PF14137">
    <property type="entry name" value="DUF4304"/>
    <property type="match status" value="1"/>
</dbReference>
<sequence>MQLGFQGSRFDSADSLDFTVNVSVIGRQAWEAYRAGHPGLPARPNPSVHYDRRFDPVRIGHLLASGRDTWWNVSTHRPTHRPADRLDRTADGVVAAVTDHAVPEIRRRLGGP</sequence>
<keyword evidence="2" id="KW-1185">Reference proteome</keyword>
<comment type="caution">
    <text evidence="1">The sequence shown here is derived from an EMBL/GenBank/DDBJ whole genome shotgun (WGS) entry which is preliminary data.</text>
</comment>
<evidence type="ECO:0000313" key="1">
    <source>
        <dbReference type="EMBL" id="GAA1100281.1"/>
    </source>
</evidence>
<dbReference type="Proteomes" id="UP001499987">
    <property type="component" value="Unassembled WGS sequence"/>
</dbReference>
<dbReference type="RefSeq" id="WP_344625792.1">
    <property type="nucleotide sequence ID" value="NZ_BAAALD010000052.1"/>
</dbReference>
<dbReference type="InterPro" id="IPR025412">
    <property type="entry name" value="DUF4304"/>
</dbReference>
<dbReference type="EMBL" id="BAAALD010000052">
    <property type="protein sequence ID" value="GAA1100281.1"/>
    <property type="molecule type" value="Genomic_DNA"/>
</dbReference>
<name>A0ABN1TTI6_9ACTN</name>
<reference evidence="2" key="1">
    <citation type="journal article" date="2019" name="Int. J. Syst. Evol. Microbiol.">
        <title>The Global Catalogue of Microorganisms (GCM) 10K type strain sequencing project: providing services to taxonomists for standard genome sequencing and annotation.</title>
        <authorList>
            <consortium name="The Broad Institute Genomics Platform"/>
            <consortium name="The Broad Institute Genome Sequencing Center for Infectious Disease"/>
            <person name="Wu L."/>
            <person name="Ma J."/>
        </authorList>
    </citation>
    <scope>NUCLEOTIDE SEQUENCE [LARGE SCALE GENOMIC DNA]</scope>
    <source>
        <strain evidence="2">JCM 13002</strain>
    </source>
</reference>
<evidence type="ECO:0000313" key="2">
    <source>
        <dbReference type="Proteomes" id="UP001499987"/>
    </source>
</evidence>
<organism evidence="1 2">
    <name type="scientific">Kitasatospora arboriphila</name>
    <dbReference type="NCBI Taxonomy" id="258052"/>
    <lineage>
        <taxon>Bacteria</taxon>
        <taxon>Bacillati</taxon>
        <taxon>Actinomycetota</taxon>
        <taxon>Actinomycetes</taxon>
        <taxon>Kitasatosporales</taxon>
        <taxon>Streptomycetaceae</taxon>
        <taxon>Kitasatospora</taxon>
    </lineage>
</organism>
<accession>A0ABN1TTI6</accession>